<keyword evidence="2" id="KW-1185">Reference proteome</keyword>
<accession>A0ABW4YKP3</accession>
<organism evidence="1 2">
    <name type="scientific">Paenibacillus yanchengensis</name>
    <dbReference type="NCBI Taxonomy" id="2035833"/>
    <lineage>
        <taxon>Bacteria</taxon>
        <taxon>Bacillati</taxon>
        <taxon>Bacillota</taxon>
        <taxon>Bacilli</taxon>
        <taxon>Bacillales</taxon>
        <taxon>Paenibacillaceae</taxon>
        <taxon>Paenibacillus</taxon>
    </lineage>
</organism>
<evidence type="ECO:0008006" key="3">
    <source>
        <dbReference type="Google" id="ProtNLM"/>
    </source>
</evidence>
<proteinExistence type="predicted"/>
<evidence type="ECO:0000313" key="1">
    <source>
        <dbReference type="EMBL" id="MFD2116302.1"/>
    </source>
</evidence>
<reference evidence="2" key="1">
    <citation type="journal article" date="2019" name="Int. J. Syst. Evol. Microbiol.">
        <title>The Global Catalogue of Microorganisms (GCM) 10K type strain sequencing project: providing services to taxonomists for standard genome sequencing and annotation.</title>
        <authorList>
            <consortium name="The Broad Institute Genomics Platform"/>
            <consortium name="The Broad Institute Genome Sequencing Center for Infectious Disease"/>
            <person name="Wu L."/>
            <person name="Ma J."/>
        </authorList>
    </citation>
    <scope>NUCLEOTIDE SEQUENCE [LARGE SCALE GENOMIC DNA]</scope>
    <source>
        <strain evidence="2">GH52</strain>
    </source>
</reference>
<name>A0ABW4YKP3_9BACL</name>
<comment type="caution">
    <text evidence="1">The sequence shown here is derived from an EMBL/GenBank/DDBJ whole genome shotgun (WGS) entry which is preliminary data.</text>
</comment>
<dbReference type="RefSeq" id="WP_377772336.1">
    <property type="nucleotide sequence ID" value="NZ_JBHUHO010000030.1"/>
</dbReference>
<evidence type="ECO:0000313" key="2">
    <source>
        <dbReference type="Proteomes" id="UP001597362"/>
    </source>
</evidence>
<dbReference type="EMBL" id="JBHUHO010000030">
    <property type="protein sequence ID" value="MFD2116302.1"/>
    <property type="molecule type" value="Genomic_DNA"/>
</dbReference>
<gene>
    <name evidence="1" type="ORF">ACFSJH_11270</name>
</gene>
<protein>
    <recommendedName>
        <fullName evidence="3">DUF3221 domain-containing protein</fullName>
    </recommendedName>
</protein>
<dbReference type="PROSITE" id="PS51257">
    <property type="entry name" value="PROKAR_LIPOPROTEIN"/>
    <property type="match status" value="1"/>
</dbReference>
<dbReference type="Proteomes" id="UP001597362">
    <property type="component" value="Unassembled WGS sequence"/>
</dbReference>
<sequence length="155" mass="17603">MSIIKVQKYILLCCVLAIFLSACGKKQSFESETLYFYSGEMLSLVDQRKNEHSQANGVLYTLMLTDFRPQGPVFQKFIESYQGATGKEGHIVLTKRTKIYTRSPSTNTKISIPVSDLYEFIKPVGAGDYPKIEFWVTPYKKVESDVEAVEVILIQ</sequence>